<dbReference type="EMBL" id="BOMV01000106">
    <property type="protein sequence ID" value="GIF01554.1"/>
    <property type="molecule type" value="Genomic_DNA"/>
</dbReference>
<keyword evidence="3" id="KW-1185">Reference proteome</keyword>
<feature type="region of interest" description="Disordered" evidence="1">
    <location>
        <begin position="119"/>
        <end position="143"/>
    </location>
</feature>
<comment type="caution">
    <text evidence="2">The sequence shown here is derived from an EMBL/GenBank/DDBJ whole genome shotgun (WGS) entry which is preliminary data.</text>
</comment>
<dbReference type="Proteomes" id="UP000636960">
    <property type="component" value="Unassembled WGS sequence"/>
</dbReference>
<dbReference type="AlphaFoldDB" id="A0A919KAJ8"/>
<protein>
    <submittedName>
        <fullName evidence="2">Uncharacterized protein</fullName>
    </submittedName>
</protein>
<organism evidence="2 3">
    <name type="scientific">Paractinoplanes rishiriensis</name>
    <dbReference type="NCBI Taxonomy" id="1050105"/>
    <lineage>
        <taxon>Bacteria</taxon>
        <taxon>Bacillati</taxon>
        <taxon>Actinomycetota</taxon>
        <taxon>Actinomycetes</taxon>
        <taxon>Micromonosporales</taxon>
        <taxon>Micromonosporaceae</taxon>
        <taxon>Paractinoplanes</taxon>
    </lineage>
</organism>
<evidence type="ECO:0000313" key="2">
    <source>
        <dbReference type="EMBL" id="GIF01554.1"/>
    </source>
</evidence>
<sequence>MGTVPPVASYDPHERIWNPPMPLLFQWQYGGQLRTITSSALRKAINENLLAAGIADTAGHPLRGMSPASWGWIWLLSMAAHVEQQVHAADPAFAVRRDPRLRRRLLRCGHVHFDPPCSADPITTGSQSGAVAAAPDRQATRGR</sequence>
<evidence type="ECO:0000313" key="3">
    <source>
        <dbReference type="Proteomes" id="UP000636960"/>
    </source>
</evidence>
<evidence type="ECO:0000256" key="1">
    <source>
        <dbReference type="SAM" id="MobiDB-lite"/>
    </source>
</evidence>
<reference evidence="2" key="1">
    <citation type="submission" date="2021-01" db="EMBL/GenBank/DDBJ databases">
        <title>Whole genome shotgun sequence of Actinoplanes rishiriensis NBRC 108556.</title>
        <authorList>
            <person name="Komaki H."/>
            <person name="Tamura T."/>
        </authorList>
    </citation>
    <scope>NUCLEOTIDE SEQUENCE</scope>
    <source>
        <strain evidence="2">NBRC 108556</strain>
    </source>
</reference>
<accession>A0A919KAJ8</accession>
<proteinExistence type="predicted"/>
<gene>
    <name evidence="2" type="ORF">Ari01nite_90180</name>
</gene>
<name>A0A919KAJ8_9ACTN</name>